<dbReference type="AlphaFoldDB" id="A0A6C0CAW6"/>
<sequence length="275" mass="33192">MEKNHIYPINMFNAMLLLHNQIDIIYDIKKYIMQLYVHIYCKSPLNIFHFSCLCSSSIFNMDNKKTIDNNDIFIFNDRYYGWTPTQIFTDAFTNQRFDVVEFIINDVKDDHVCQILHNLYRLGKLEILKKYFIYSLYSGNHYLLQLCCMHNHCNIAEFMLSVSKFTQYTIFEIFIEQCKLNHLKMVRLLTSTRHVYEHVIKNMIVANEYEALELACFYNSTDVFFWLEHLLIRYQCNPKLLIKKYEKDRFKCHPDMQPSLKQMIINFKLIKAIKN</sequence>
<accession>A0A6C0CAW6</accession>
<protein>
    <recommendedName>
        <fullName evidence="2">Ankyrin repeat protein</fullName>
    </recommendedName>
</protein>
<dbReference type="EMBL" id="MN739359">
    <property type="protein sequence ID" value="QHT00835.1"/>
    <property type="molecule type" value="Genomic_DNA"/>
</dbReference>
<proteinExistence type="predicted"/>
<reference evidence="1" key="1">
    <citation type="journal article" date="2020" name="Nature">
        <title>Giant virus diversity and host interactions through global metagenomics.</title>
        <authorList>
            <person name="Schulz F."/>
            <person name="Roux S."/>
            <person name="Paez-Espino D."/>
            <person name="Jungbluth S."/>
            <person name="Walsh D.A."/>
            <person name="Denef V.J."/>
            <person name="McMahon K.D."/>
            <person name="Konstantinidis K.T."/>
            <person name="Eloe-Fadrosh E.A."/>
            <person name="Kyrpides N.C."/>
            <person name="Woyke T."/>
        </authorList>
    </citation>
    <scope>NUCLEOTIDE SEQUENCE</scope>
    <source>
        <strain evidence="1">GVMAG-M-3300020192-26</strain>
    </source>
</reference>
<name>A0A6C0CAW6_9ZZZZ</name>
<dbReference type="SUPFAM" id="SSF48403">
    <property type="entry name" value="Ankyrin repeat"/>
    <property type="match status" value="1"/>
</dbReference>
<evidence type="ECO:0000313" key="1">
    <source>
        <dbReference type="EMBL" id="QHT00835.1"/>
    </source>
</evidence>
<evidence type="ECO:0008006" key="2">
    <source>
        <dbReference type="Google" id="ProtNLM"/>
    </source>
</evidence>
<organism evidence="1">
    <name type="scientific">viral metagenome</name>
    <dbReference type="NCBI Taxonomy" id="1070528"/>
    <lineage>
        <taxon>unclassified sequences</taxon>
        <taxon>metagenomes</taxon>
        <taxon>organismal metagenomes</taxon>
    </lineage>
</organism>
<dbReference type="InterPro" id="IPR036770">
    <property type="entry name" value="Ankyrin_rpt-contain_sf"/>
</dbReference>